<evidence type="ECO:0000313" key="2">
    <source>
        <dbReference type="EMBL" id="VFK34703.1"/>
    </source>
</evidence>
<sequence>MAQFPTSEVDIITLANKIVTGMDENKDLFAESPVTSDDIYDSAHEFLKAKGADEAGRDLWNRLHRERQEAIESLAEKMKTLLAYAEKAMDFDEEKLQRIGWSGGE</sequence>
<name>A0A450XZM6_9GAMM</name>
<dbReference type="EMBL" id="CAADGH010000086">
    <property type="protein sequence ID" value="VFK76955.1"/>
    <property type="molecule type" value="Genomic_DNA"/>
</dbReference>
<reference evidence="2" key="1">
    <citation type="submission" date="2019-02" db="EMBL/GenBank/DDBJ databases">
        <authorList>
            <person name="Gruber-Vodicka R. H."/>
            <person name="Seah K. B. B."/>
        </authorList>
    </citation>
    <scope>NUCLEOTIDE SEQUENCE</scope>
    <source>
        <strain evidence="1">BECK_BZ197</strain>
        <strain evidence="3">BECK_BZ198</strain>
        <strain evidence="2">BECK_BZ199</strain>
    </source>
</reference>
<dbReference type="EMBL" id="CAADFQ010000081">
    <property type="protein sequence ID" value="VFK34703.1"/>
    <property type="molecule type" value="Genomic_DNA"/>
</dbReference>
<accession>A0A450XZM6</accession>
<evidence type="ECO:0000313" key="1">
    <source>
        <dbReference type="EMBL" id="VFK31346.1"/>
    </source>
</evidence>
<gene>
    <name evidence="1" type="ORF">BECKMB1821G_GA0114241_10824</name>
    <name evidence="3" type="ORF">BECKMB1821H_GA0114242_10863</name>
    <name evidence="2" type="ORF">BECKMB1821I_GA0114274_10814</name>
</gene>
<organism evidence="2">
    <name type="scientific">Candidatus Kentrum sp. MB</name>
    <dbReference type="NCBI Taxonomy" id="2138164"/>
    <lineage>
        <taxon>Bacteria</taxon>
        <taxon>Pseudomonadati</taxon>
        <taxon>Pseudomonadota</taxon>
        <taxon>Gammaproteobacteria</taxon>
        <taxon>Candidatus Kentrum</taxon>
    </lineage>
</organism>
<evidence type="ECO:0000313" key="3">
    <source>
        <dbReference type="EMBL" id="VFK76955.1"/>
    </source>
</evidence>
<proteinExistence type="predicted"/>
<dbReference type="EMBL" id="CAADFO010000082">
    <property type="protein sequence ID" value="VFK31346.1"/>
    <property type="molecule type" value="Genomic_DNA"/>
</dbReference>
<protein>
    <submittedName>
        <fullName evidence="2">Uncharacterized protein</fullName>
    </submittedName>
</protein>
<dbReference type="AlphaFoldDB" id="A0A450XZM6"/>